<dbReference type="RefSeq" id="WP_043144246.1">
    <property type="nucleotide sequence ID" value="NZ_JAHVJH010000010.1"/>
</dbReference>
<reference evidence="1 2" key="1">
    <citation type="submission" date="2014-10" db="EMBL/GenBank/DDBJ databases">
        <title>Genome sequence of Ponticoccus sp. strain UMTAT08 isolated from clonal culture of toxic dinoflagellate Alexandrium tamiyavanichii.</title>
        <authorList>
            <person name="Gan H.Y."/>
            <person name="Muhd D.-D."/>
            <person name="Mohd Noor M.E."/>
            <person name="Yeong Y.S."/>
            <person name="Usup G."/>
        </authorList>
    </citation>
    <scope>NUCLEOTIDE SEQUENCE [LARGE SCALE GENOMIC DNA]</scope>
    <source>
        <strain evidence="1 2">UMTAT08</strain>
    </source>
</reference>
<keyword evidence="2" id="KW-1185">Reference proteome</keyword>
<sequence>MVRRALRIWLMHSLAFLAGLVVSGVVAVGLWFVVPTEGGNALFVGSALAVSIVSVGTGYAVYLALLAALLDLLPGWGFYLGGPLVVLAVMTLVFCAVYFRMLAAGAGSLLGYALMFGIGGIALHLRLRGDEPRAETGDGG</sequence>
<evidence type="ECO:0000313" key="2">
    <source>
        <dbReference type="Proteomes" id="UP000030960"/>
    </source>
</evidence>
<dbReference type="Proteomes" id="UP000030960">
    <property type="component" value="Unassembled WGS sequence"/>
</dbReference>
<organism evidence="1 2">
    <name type="scientific">Mameliella alba</name>
    <dbReference type="NCBI Taxonomy" id="561184"/>
    <lineage>
        <taxon>Bacteria</taxon>
        <taxon>Pseudomonadati</taxon>
        <taxon>Pseudomonadota</taxon>
        <taxon>Alphaproteobacteria</taxon>
        <taxon>Rhodobacterales</taxon>
        <taxon>Roseobacteraceae</taxon>
        <taxon>Mameliella</taxon>
    </lineage>
</organism>
<name>A0A0B3RL82_9RHOB</name>
<gene>
    <name evidence="1" type="ORF">OA50_03619</name>
</gene>
<proteinExistence type="predicted"/>
<dbReference type="EMBL" id="JSUQ01000014">
    <property type="protein sequence ID" value="KHQ51980.1"/>
    <property type="molecule type" value="Genomic_DNA"/>
</dbReference>
<evidence type="ECO:0000313" key="1">
    <source>
        <dbReference type="EMBL" id="KHQ51980.1"/>
    </source>
</evidence>
<dbReference type="AlphaFoldDB" id="A0A0B3RL82"/>
<accession>A0A225QMV9</accession>
<accession>A0A0B3RL82</accession>
<dbReference type="STRING" id="561184.SAMN05216376_104209"/>
<comment type="caution">
    <text evidence="1">The sequence shown here is derived from an EMBL/GenBank/DDBJ whole genome shotgun (WGS) entry which is preliminary data.</text>
</comment>
<protein>
    <submittedName>
        <fullName evidence="1">Uncharacterized protein</fullName>
    </submittedName>
</protein>